<evidence type="ECO:0000313" key="2">
    <source>
        <dbReference type="Proteomes" id="UP000662074"/>
    </source>
</evidence>
<reference evidence="1" key="2">
    <citation type="submission" date="2020-09" db="EMBL/GenBank/DDBJ databases">
        <authorList>
            <person name="Sun Q."/>
            <person name="Sedlacek I."/>
        </authorList>
    </citation>
    <scope>NUCLEOTIDE SEQUENCE</scope>
    <source>
        <strain evidence="1">CCM 8711</strain>
    </source>
</reference>
<name>A0A917N2F2_9SPHI</name>
<comment type="caution">
    <text evidence="1">The sequence shown here is derived from an EMBL/GenBank/DDBJ whole genome shotgun (WGS) entry which is preliminary data.</text>
</comment>
<accession>A0A917N2F2</accession>
<gene>
    <name evidence="1" type="ORF">GCM10011425_30880</name>
</gene>
<evidence type="ECO:0000313" key="1">
    <source>
        <dbReference type="EMBL" id="GGI51876.1"/>
    </source>
</evidence>
<reference evidence="1" key="1">
    <citation type="journal article" date="2014" name="Int. J. Syst. Evol. Microbiol.">
        <title>Complete genome sequence of Corynebacterium casei LMG S-19264T (=DSM 44701T), isolated from a smear-ripened cheese.</title>
        <authorList>
            <consortium name="US DOE Joint Genome Institute (JGI-PGF)"/>
            <person name="Walter F."/>
            <person name="Albersmeier A."/>
            <person name="Kalinowski J."/>
            <person name="Ruckert C."/>
        </authorList>
    </citation>
    <scope>NUCLEOTIDE SEQUENCE</scope>
    <source>
        <strain evidence="1">CCM 8711</strain>
    </source>
</reference>
<proteinExistence type="predicted"/>
<keyword evidence="2" id="KW-1185">Reference proteome</keyword>
<dbReference type="Proteomes" id="UP000662074">
    <property type="component" value="Unassembled WGS sequence"/>
</dbReference>
<sequence>MLESNNIPVFSIFNTFTAVTAPKEDDSAEAPVKESETMKTESAKDYLHQVFNFSFDEPVMVMASQHPALFKTKFPYTFYPDVPTPPPNC</sequence>
<protein>
    <submittedName>
        <fullName evidence="1">Uncharacterized protein</fullName>
    </submittedName>
</protein>
<dbReference type="EMBL" id="BMDO01000009">
    <property type="protein sequence ID" value="GGI51876.1"/>
    <property type="molecule type" value="Genomic_DNA"/>
</dbReference>
<organism evidence="1 2">
    <name type="scientific">Mucilaginibacter galii</name>
    <dbReference type="NCBI Taxonomy" id="2005073"/>
    <lineage>
        <taxon>Bacteria</taxon>
        <taxon>Pseudomonadati</taxon>
        <taxon>Bacteroidota</taxon>
        <taxon>Sphingobacteriia</taxon>
        <taxon>Sphingobacteriales</taxon>
        <taxon>Sphingobacteriaceae</taxon>
        <taxon>Mucilaginibacter</taxon>
    </lineage>
</organism>
<dbReference type="AlphaFoldDB" id="A0A917N2F2"/>